<accession>A0A395NE15</accession>
<organism evidence="2 3">
    <name type="scientific">Trichoderma arundinaceum</name>
    <dbReference type="NCBI Taxonomy" id="490622"/>
    <lineage>
        <taxon>Eukaryota</taxon>
        <taxon>Fungi</taxon>
        <taxon>Dikarya</taxon>
        <taxon>Ascomycota</taxon>
        <taxon>Pezizomycotina</taxon>
        <taxon>Sordariomycetes</taxon>
        <taxon>Hypocreomycetidae</taxon>
        <taxon>Hypocreales</taxon>
        <taxon>Hypocreaceae</taxon>
        <taxon>Trichoderma</taxon>
    </lineage>
</organism>
<keyword evidence="3" id="KW-1185">Reference proteome</keyword>
<dbReference type="EMBL" id="PXOA01000546">
    <property type="protein sequence ID" value="RFU74356.1"/>
    <property type="molecule type" value="Genomic_DNA"/>
</dbReference>
<protein>
    <submittedName>
        <fullName evidence="2">Uncharacterized protein</fullName>
    </submittedName>
</protein>
<evidence type="ECO:0000313" key="2">
    <source>
        <dbReference type="EMBL" id="RFU74356.1"/>
    </source>
</evidence>
<reference evidence="2 3" key="1">
    <citation type="journal article" date="2018" name="PLoS Pathog.">
        <title>Evolution of structural diversity of trichothecenes, a family of toxins produced by plant pathogenic and entomopathogenic fungi.</title>
        <authorList>
            <person name="Proctor R.H."/>
            <person name="McCormick S.P."/>
            <person name="Kim H.S."/>
            <person name="Cardoza R.E."/>
            <person name="Stanley A.M."/>
            <person name="Lindo L."/>
            <person name="Kelly A."/>
            <person name="Brown D.W."/>
            <person name="Lee T."/>
            <person name="Vaughan M.M."/>
            <person name="Alexander N.J."/>
            <person name="Busman M."/>
            <person name="Gutierrez S."/>
        </authorList>
    </citation>
    <scope>NUCLEOTIDE SEQUENCE [LARGE SCALE GENOMIC DNA]</scope>
    <source>
        <strain evidence="2 3">IBT 40837</strain>
    </source>
</reference>
<sequence>MFLCFLKPIQPLQFFLPRIMDRLENRMMYFVAERYCVFCRNELPYFTYMSSTLRHCQPYELNVLGFIDVSDHSSCIPDVFTFKTRLDDPGYVYNSSFALRNKQWYRKFAAIVYDVPNTISRPAFFAHVTCMRVARMIREEISYRDVYNLAIQLIEVFPRDCWASGKPWHLASLSYPIAIRKSSLGFLLAECSRLPTELQGQILRHLRKSSFIFSLLATLRTSSLTTVYCSSVISDCYQPTAIVSEDHVDAAHLCASFATIMGHEYLYSVEVCYTTVSHDALKHRQCIEVSLNLVRKLEFIVGLYGVSAIRFHLGDGSTSAWLGNTKHGWRFRPVDITRNDLFLLKNGHKGVLRHVAEFSLRGAEGQPEGALWGKYWDPSRAGEYHVAHMYHLDTTRRLKCFPGRLICNYLPLRLNGQHARAITVYTSFYGTSSITVHGRDADYEASTSRRRGTPTCFYFSEGERIVALGMVTIGYYNGQFGPYLMSTRWLSLIPAKMENGCDVLGIIVDRVAVVNDTLKAFGVHCKARGRLAGEDEELSAATEPPISLPSPPETLNSFPFNSGSNMSTARMVDIKQLRVQKREVRDQYGEPVMRCCGLWILHGDGTIEILGLWDGSRTAESITFYNAEADGRIHNMVFHLTRGGNWKDRLSIAYHVSNIIAQVVVGEEDMGEVHAVPPNEVASPPDKVFSWEISWAEPLLTWCFTEWIDHLEACSSAVTFYNLKEHEKYKLKEVR</sequence>
<proteinExistence type="predicted"/>
<comment type="caution">
    <text evidence="2">The sequence shown here is derived from an EMBL/GenBank/DDBJ whole genome shotgun (WGS) entry which is preliminary data.</text>
</comment>
<evidence type="ECO:0000313" key="3">
    <source>
        <dbReference type="Proteomes" id="UP000266272"/>
    </source>
</evidence>
<name>A0A395NE15_TRIAR</name>
<gene>
    <name evidence="2" type="ORF">TARUN_7891</name>
</gene>
<dbReference type="Proteomes" id="UP000266272">
    <property type="component" value="Unassembled WGS sequence"/>
</dbReference>
<feature type="region of interest" description="Disordered" evidence="1">
    <location>
        <begin position="534"/>
        <end position="553"/>
    </location>
</feature>
<dbReference type="STRING" id="490622.A0A395NE15"/>
<evidence type="ECO:0000256" key="1">
    <source>
        <dbReference type="SAM" id="MobiDB-lite"/>
    </source>
</evidence>
<dbReference type="AlphaFoldDB" id="A0A395NE15"/>
<dbReference type="OrthoDB" id="4899514at2759"/>